<name>A0ABQ1I858_9ALTE</name>
<dbReference type="PANTHER" id="PTHR47245:SF2">
    <property type="entry name" value="PEPTIDYL-PROLYL CIS-TRANS ISOMERASE HP_0175-RELATED"/>
    <property type="match status" value="1"/>
</dbReference>
<dbReference type="EC" id="5.2.1.8" evidence="3"/>
<dbReference type="SUPFAM" id="SSF109998">
    <property type="entry name" value="Triger factor/SurA peptide-binding domain-like"/>
    <property type="match status" value="1"/>
</dbReference>
<comment type="catalytic activity">
    <reaction evidence="1">
        <text>[protein]-peptidylproline (omega=180) = [protein]-peptidylproline (omega=0)</text>
        <dbReference type="Rhea" id="RHEA:16237"/>
        <dbReference type="Rhea" id="RHEA-COMP:10747"/>
        <dbReference type="Rhea" id="RHEA-COMP:10748"/>
        <dbReference type="ChEBI" id="CHEBI:83833"/>
        <dbReference type="ChEBI" id="CHEBI:83834"/>
        <dbReference type="EC" id="5.2.1.8"/>
    </reaction>
</comment>
<reference evidence="8" key="1">
    <citation type="journal article" date="2019" name="Int. J. Syst. Evol. Microbiol.">
        <title>The Global Catalogue of Microorganisms (GCM) 10K type strain sequencing project: providing services to taxonomists for standard genome sequencing and annotation.</title>
        <authorList>
            <consortium name="The Broad Institute Genomics Platform"/>
            <consortium name="The Broad Institute Genome Sequencing Center for Infectious Disease"/>
            <person name="Wu L."/>
            <person name="Ma J."/>
        </authorList>
    </citation>
    <scope>NUCLEOTIDE SEQUENCE [LARGE SCALE GENOMIC DNA]</scope>
    <source>
        <strain evidence="8">CGMCC 1.10131</strain>
    </source>
</reference>
<keyword evidence="8" id="KW-1185">Reference proteome</keyword>
<evidence type="ECO:0000256" key="3">
    <source>
        <dbReference type="ARBA" id="ARBA00013194"/>
    </source>
</evidence>
<dbReference type="Gene3D" id="1.10.4030.10">
    <property type="entry name" value="Porin chaperone SurA, peptide-binding domain"/>
    <property type="match status" value="1"/>
</dbReference>
<feature type="domain" description="PpiC" evidence="6">
    <location>
        <begin position="137"/>
        <end position="237"/>
    </location>
</feature>
<evidence type="ECO:0000313" key="7">
    <source>
        <dbReference type="EMBL" id="GGB18248.1"/>
    </source>
</evidence>
<dbReference type="InterPro" id="IPR000297">
    <property type="entry name" value="PPIase_PpiC"/>
</dbReference>
<dbReference type="EMBL" id="BMDY01000026">
    <property type="protein sequence ID" value="GGB18248.1"/>
    <property type="molecule type" value="Genomic_DNA"/>
</dbReference>
<evidence type="ECO:0000256" key="1">
    <source>
        <dbReference type="ARBA" id="ARBA00000971"/>
    </source>
</evidence>
<evidence type="ECO:0000256" key="5">
    <source>
        <dbReference type="PROSITE-ProRule" id="PRU00278"/>
    </source>
</evidence>
<dbReference type="PANTHER" id="PTHR47245">
    <property type="entry name" value="PEPTIDYLPROLYL ISOMERASE"/>
    <property type="match status" value="1"/>
</dbReference>
<comment type="caution">
    <text evidence="7">The sequence shown here is derived from an EMBL/GenBank/DDBJ whole genome shotgun (WGS) entry which is preliminary data.</text>
</comment>
<comment type="similarity">
    <text evidence="2">Belongs to the PpiC/parvulin rotamase family.</text>
</comment>
<dbReference type="InterPro" id="IPR046357">
    <property type="entry name" value="PPIase_dom_sf"/>
</dbReference>
<dbReference type="SUPFAM" id="SSF54534">
    <property type="entry name" value="FKBP-like"/>
    <property type="match status" value="1"/>
</dbReference>
<dbReference type="InterPro" id="IPR027304">
    <property type="entry name" value="Trigger_fact/SurA_dom_sf"/>
</dbReference>
<dbReference type="Proteomes" id="UP000651977">
    <property type="component" value="Unassembled WGS sequence"/>
</dbReference>
<dbReference type="Gene3D" id="3.10.50.40">
    <property type="match status" value="1"/>
</dbReference>
<proteinExistence type="inferred from homology"/>
<dbReference type="Pfam" id="PF00639">
    <property type="entry name" value="Rotamase"/>
    <property type="match status" value="1"/>
</dbReference>
<dbReference type="InterPro" id="IPR050245">
    <property type="entry name" value="PrsA_foldase"/>
</dbReference>
<dbReference type="PROSITE" id="PS50198">
    <property type="entry name" value="PPIC_PPIASE_2"/>
    <property type="match status" value="1"/>
</dbReference>
<sequence length="280" mass="31713">MWDETQAYISMKTSLALFQQVPKELSDSQQQELARVVSKTQAIQQRVLSSDEAQQVVIDDAQLDKALAVLQQNFDSSQAYQQALEDNLLSPDALRQAIKNELSSEAVLALVCKDIQPVTEQEAQTFYNQHPEKFRQVARREAHHLLITVNEQFKENTPREAKRRAGELAKKVNPGNFEKLCERHSECPTAVNGGYLGMVEPGSLLPELDKALFNMQEKSFSSPILSSVGYHIVWCKKHVPEHCVSFAEAKAKIQSALLEQAQKRRQKQWLAKLFNQSPLN</sequence>
<evidence type="ECO:0000256" key="4">
    <source>
        <dbReference type="ARBA" id="ARBA00023110"/>
    </source>
</evidence>
<keyword evidence="5" id="KW-0413">Isomerase</keyword>
<dbReference type="RefSeq" id="WP_055731601.1">
    <property type="nucleotide sequence ID" value="NZ_BMDY01000026.1"/>
</dbReference>
<keyword evidence="4 5" id="KW-0697">Rotamase</keyword>
<evidence type="ECO:0000256" key="2">
    <source>
        <dbReference type="ARBA" id="ARBA00007656"/>
    </source>
</evidence>
<gene>
    <name evidence="7" type="ORF">GCM10007414_34590</name>
</gene>
<evidence type="ECO:0000313" key="8">
    <source>
        <dbReference type="Proteomes" id="UP000651977"/>
    </source>
</evidence>
<accession>A0ABQ1I858</accession>
<organism evidence="7 8">
    <name type="scientific">Agarivorans gilvus</name>
    <dbReference type="NCBI Taxonomy" id="680279"/>
    <lineage>
        <taxon>Bacteria</taxon>
        <taxon>Pseudomonadati</taxon>
        <taxon>Pseudomonadota</taxon>
        <taxon>Gammaproteobacteria</taxon>
        <taxon>Alteromonadales</taxon>
        <taxon>Alteromonadaceae</taxon>
        <taxon>Agarivorans</taxon>
    </lineage>
</organism>
<evidence type="ECO:0000259" key="6">
    <source>
        <dbReference type="PROSITE" id="PS50198"/>
    </source>
</evidence>
<dbReference type="InterPro" id="IPR014282">
    <property type="entry name" value="Nitrogen_fix_NifM"/>
</dbReference>
<protein>
    <recommendedName>
        <fullName evidence="3">peptidylprolyl isomerase</fullName>
        <ecNumber evidence="3">5.2.1.8</ecNumber>
    </recommendedName>
</protein>
<dbReference type="NCBIfam" id="TIGR02933">
    <property type="entry name" value="nifM_nitrog"/>
    <property type="match status" value="1"/>
</dbReference>